<dbReference type="InterPro" id="IPR015421">
    <property type="entry name" value="PyrdxlP-dep_Trfase_major"/>
</dbReference>
<dbReference type="SUPFAM" id="SSF53383">
    <property type="entry name" value="PLP-dependent transferases"/>
    <property type="match status" value="1"/>
</dbReference>
<dbReference type="STRING" id="1194090.SAMN05443144_105104"/>
<dbReference type="Gene3D" id="3.90.1150.10">
    <property type="entry name" value="Aspartate Aminotransferase, domain 1"/>
    <property type="match status" value="1"/>
</dbReference>
<dbReference type="GO" id="GO:0000271">
    <property type="term" value="P:polysaccharide biosynthetic process"/>
    <property type="evidence" value="ECO:0007669"/>
    <property type="project" value="TreeGrafter"/>
</dbReference>
<dbReference type="Pfam" id="PF01041">
    <property type="entry name" value="DegT_DnrJ_EryC1"/>
    <property type="match status" value="1"/>
</dbReference>
<dbReference type="InterPro" id="IPR000653">
    <property type="entry name" value="DegT/StrS_aminotransferase"/>
</dbReference>
<dbReference type="OrthoDB" id="9804264at2"/>
<name>A0A1M4YMK6_9BACT</name>
<dbReference type="InterPro" id="IPR015422">
    <property type="entry name" value="PyrdxlP-dep_Trfase_small"/>
</dbReference>
<dbReference type="InterPro" id="IPR015424">
    <property type="entry name" value="PyrdxlP-dep_Trfase"/>
</dbReference>
<comment type="similarity">
    <text evidence="1 2">Belongs to the DegT/DnrJ/EryC1 family.</text>
</comment>
<evidence type="ECO:0000256" key="2">
    <source>
        <dbReference type="RuleBase" id="RU004508"/>
    </source>
</evidence>
<accession>A0A1M4YMK6</accession>
<dbReference type="Gene3D" id="3.40.640.10">
    <property type="entry name" value="Type I PLP-dependent aspartate aminotransferase-like (Major domain)"/>
    <property type="match status" value="1"/>
</dbReference>
<keyword evidence="4" id="KW-1185">Reference proteome</keyword>
<dbReference type="CDD" id="cd00616">
    <property type="entry name" value="AHBA_syn"/>
    <property type="match status" value="1"/>
</dbReference>
<gene>
    <name evidence="3" type="ORF">SAMN05443144_105104</name>
</gene>
<sequence length="451" mass="49617">MDSQKFSRKQFLATAATGSLAFVASPSFPALGNTSGRGGELAVLGGEPVRKGMSWPDWPYVDADVVKNVVDTTSSGIWSRIQSSTGKVATFEKEYPKLMGMEYAVATGSGTQALSTCVEALGIGPGDEVITSPYTDMGTIASILMSRALPVMADLDRESFQMDPDDIERKVNERTKAIMPVHIMGYPCDMDRIMDIAAQNDLKVIEDACQAHLAEYKGQKLGTIGDLGCFSFQASKQVACGEGGMIVGHDKELIDRCYAVHNRGADKQGSNSVIGTKYRMNEFEGAVLMGQLPGIVDRFEKREENARYLTSKIKDIPGIIPQKLYEGTGSGAHYKYAMRYDKRAFDNIDRSKFLKAVRAEGVGLSGYIRTGLHSEPWTDHILDLDVYKEMYPSARLRRYRDDLACPDCERVVEEMLVMNGPGPLLGSREDMDSVVDAIAKVYENRDKLDSI</sequence>
<dbReference type="RefSeq" id="WP_073060875.1">
    <property type="nucleotide sequence ID" value="NZ_FQUS01000005.1"/>
</dbReference>
<reference evidence="3 4" key="1">
    <citation type="submission" date="2016-11" db="EMBL/GenBank/DDBJ databases">
        <authorList>
            <person name="Jaros S."/>
            <person name="Januszkiewicz K."/>
            <person name="Wedrychowicz H."/>
        </authorList>
    </citation>
    <scope>NUCLEOTIDE SEQUENCE [LARGE SCALE GENOMIC DNA]</scope>
    <source>
        <strain evidence="3 4">DSM 21986</strain>
    </source>
</reference>
<evidence type="ECO:0000256" key="1">
    <source>
        <dbReference type="ARBA" id="ARBA00037999"/>
    </source>
</evidence>
<protein>
    <submittedName>
        <fullName evidence="3">dTDP-4-amino-4,6-dideoxygalactose transaminase</fullName>
    </submittedName>
</protein>
<evidence type="ECO:0000313" key="3">
    <source>
        <dbReference type="EMBL" id="SHF06867.1"/>
    </source>
</evidence>
<dbReference type="PANTHER" id="PTHR30244:SF34">
    <property type="entry name" value="DTDP-4-AMINO-4,6-DIDEOXYGALACTOSE TRANSAMINASE"/>
    <property type="match status" value="1"/>
</dbReference>
<keyword evidence="2" id="KW-0663">Pyridoxal phosphate</keyword>
<dbReference type="AlphaFoldDB" id="A0A1M4YMK6"/>
<dbReference type="PANTHER" id="PTHR30244">
    <property type="entry name" value="TRANSAMINASE"/>
    <property type="match status" value="1"/>
</dbReference>
<organism evidence="3 4">
    <name type="scientific">Fodinibius roseus</name>
    <dbReference type="NCBI Taxonomy" id="1194090"/>
    <lineage>
        <taxon>Bacteria</taxon>
        <taxon>Pseudomonadati</taxon>
        <taxon>Balneolota</taxon>
        <taxon>Balneolia</taxon>
        <taxon>Balneolales</taxon>
        <taxon>Balneolaceae</taxon>
        <taxon>Fodinibius</taxon>
    </lineage>
</organism>
<dbReference type="GO" id="GO:0008483">
    <property type="term" value="F:transaminase activity"/>
    <property type="evidence" value="ECO:0007669"/>
    <property type="project" value="TreeGrafter"/>
</dbReference>
<proteinExistence type="inferred from homology"/>
<evidence type="ECO:0000313" key="4">
    <source>
        <dbReference type="Proteomes" id="UP000184041"/>
    </source>
</evidence>
<dbReference type="Proteomes" id="UP000184041">
    <property type="component" value="Unassembled WGS sequence"/>
</dbReference>
<dbReference type="GO" id="GO:0030170">
    <property type="term" value="F:pyridoxal phosphate binding"/>
    <property type="evidence" value="ECO:0007669"/>
    <property type="project" value="TreeGrafter"/>
</dbReference>
<dbReference type="EMBL" id="FQUS01000005">
    <property type="protein sequence ID" value="SHF06867.1"/>
    <property type="molecule type" value="Genomic_DNA"/>
</dbReference>